<accession>A0A1V2GHD7</accession>
<gene>
    <name evidence="2" type="ORF">BXT93_07680</name>
</gene>
<dbReference type="EMBL" id="MTPS01000112">
    <property type="protein sequence ID" value="ONG35535.1"/>
    <property type="molecule type" value="Genomic_DNA"/>
</dbReference>
<comment type="caution">
    <text evidence="2">The sequence shown here is derived from an EMBL/GenBank/DDBJ whole genome shotgun (WGS) entry which is preliminary data.</text>
</comment>
<name>A0A1V2GHD7_ECOLX</name>
<dbReference type="NCBIfam" id="NF038378">
    <property type="entry name" value="DNZ54_00345_fm"/>
    <property type="match status" value="1"/>
</dbReference>
<dbReference type="Proteomes" id="UP000188967">
    <property type="component" value="Unassembled WGS sequence"/>
</dbReference>
<keyword evidence="1" id="KW-0812">Transmembrane</keyword>
<keyword evidence="1" id="KW-1133">Transmembrane helix</keyword>
<sequence length="141" mass="15424">MKKLSLSLMLNVSLALMPALSLIYPQSVAVSFVATWAILATVICVVAGGVGMYAAEYVLERYGRELPPESLAVKIVTALFLQPVPWCRRAAALVVMVATFIALVAAGWIFTALIYLVASLFFRLIRTACRQRLEGRELCQS</sequence>
<evidence type="ECO:0000313" key="2">
    <source>
        <dbReference type="EMBL" id="ONG35535.1"/>
    </source>
</evidence>
<dbReference type="AlphaFoldDB" id="A0A1V2GHD7"/>
<feature type="transmembrane region" description="Helical" evidence="1">
    <location>
        <begin position="90"/>
        <end position="122"/>
    </location>
</feature>
<organism evidence="2 3">
    <name type="scientific">Escherichia coli</name>
    <dbReference type="NCBI Taxonomy" id="562"/>
    <lineage>
        <taxon>Bacteria</taxon>
        <taxon>Pseudomonadati</taxon>
        <taxon>Pseudomonadota</taxon>
        <taxon>Gammaproteobacteria</taxon>
        <taxon>Enterobacterales</taxon>
        <taxon>Enterobacteriaceae</taxon>
        <taxon>Escherichia</taxon>
    </lineage>
</organism>
<dbReference type="InterPro" id="IPR047759">
    <property type="entry name" value="LysA-like"/>
</dbReference>
<feature type="transmembrane region" description="Helical" evidence="1">
    <location>
        <begin position="31"/>
        <end position="54"/>
    </location>
</feature>
<evidence type="ECO:0000256" key="1">
    <source>
        <dbReference type="SAM" id="Phobius"/>
    </source>
</evidence>
<protein>
    <submittedName>
        <fullName evidence="2">Protein lysA</fullName>
    </submittedName>
</protein>
<reference evidence="2 3" key="1">
    <citation type="submission" date="2017-01" db="EMBL/GenBank/DDBJ databases">
        <title>Draft genome sequence of an E. coli strain isolated from human, in Amazon, Brazil.</title>
        <authorList>
            <person name="Moura Q."/>
            <person name="Fernandes M.R."/>
            <person name="Cerdeira L."/>
            <person name="Vianello M."/>
            <person name="Souza T.A."/>
            <person name="Ienne S."/>
            <person name="Lincopan N."/>
        </authorList>
    </citation>
    <scope>NUCLEOTIDE SEQUENCE [LARGE SCALE GENOMIC DNA]</scope>
    <source>
        <strain evidence="2 3">ICBEcBL-II-13</strain>
    </source>
</reference>
<evidence type="ECO:0000313" key="3">
    <source>
        <dbReference type="Proteomes" id="UP000188967"/>
    </source>
</evidence>
<keyword evidence="1" id="KW-0472">Membrane</keyword>
<proteinExistence type="predicted"/>